<proteinExistence type="predicted"/>
<evidence type="ECO:0000313" key="2">
    <source>
        <dbReference type="EMBL" id="KAG8181949.1"/>
    </source>
</evidence>
<reference evidence="2 3" key="1">
    <citation type="journal article" date="2022" name="Nat. Ecol. Evol.">
        <title>A masculinizing supergene underlies an exaggerated male reproductive morph in a spider.</title>
        <authorList>
            <person name="Hendrickx F."/>
            <person name="De Corte Z."/>
            <person name="Sonet G."/>
            <person name="Van Belleghem S.M."/>
            <person name="Kostlbacher S."/>
            <person name="Vangestel C."/>
        </authorList>
    </citation>
    <scope>NUCLEOTIDE SEQUENCE [LARGE SCALE GENOMIC DNA]</scope>
    <source>
        <strain evidence="2">W744_W776</strain>
    </source>
</reference>
<feature type="domain" description="DUF4590" evidence="1">
    <location>
        <begin position="291"/>
        <end position="390"/>
    </location>
</feature>
<gene>
    <name evidence="2" type="ORF">JTE90_000060</name>
</gene>
<dbReference type="EMBL" id="JAFNEN010000487">
    <property type="protein sequence ID" value="KAG8181949.1"/>
    <property type="molecule type" value="Genomic_DNA"/>
</dbReference>
<evidence type="ECO:0000259" key="1">
    <source>
        <dbReference type="Pfam" id="PF15257"/>
    </source>
</evidence>
<accession>A0AAV6UD69</accession>
<sequence length="629" mass="70723">MYRTYTDIENKLFRENLLLKSLYILLSPLKLKMWTIAAANKKFDGPLGSYNGLTDVHLAHYFSTPSRKSHLKSAKLIKSDGTIVPDEKVKLTSLQYEKKKKMYDILASTVIQNAAHKESSWNKKLCNYLDDISKMENVEKMKGGSSRTLQNASALLAVPQLRNTDYYEFLKTKNSENGIRTFPRSTHSAGKCWFNNNSPLYTTIAKLKRTLSAIVTSPYAPLCSNNTLRSRAVLPQSLCSRKKKRKKIAINFKLKPSNSVAVSKLSSVDQHFPLDECKISLLYHGHFPLIKQSAFIREEVLIRQQHYGGTSVVVYKGEVSPKETVTFTSLAYNENSFSITIFLDGIRYLKLSSCCVFRYTPGKRLGGTSGIFSLRSIHGGKPCATCHYRQIETCSSEMHKKLVCSDNMLPIKKENVKPADMFQETKSLPGSEYPNHDATEFQENNIETEESDSSIVSEIINNQNKLVNNFNNGFDGYIVSDTEGAEDEEILEDTNVLPVKENIYDPAESSYGSERSSIAESVKNFVRPEIKPYASESSDEEEGGKQHVILTRRRLSQGPIGEGSAGAAAAAVYYFRPRGHSVVFVLTCLYPNGVLLRFYFGLRHLAWRFASQVRTPATLLEGSPKEIDE</sequence>
<keyword evidence="3" id="KW-1185">Reference proteome</keyword>
<comment type="caution">
    <text evidence="2">The sequence shown here is derived from an EMBL/GenBank/DDBJ whole genome shotgun (WGS) entry which is preliminary data.</text>
</comment>
<protein>
    <recommendedName>
        <fullName evidence="1">DUF4590 domain-containing protein</fullName>
    </recommendedName>
</protein>
<organism evidence="2 3">
    <name type="scientific">Oedothorax gibbosus</name>
    <dbReference type="NCBI Taxonomy" id="931172"/>
    <lineage>
        <taxon>Eukaryota</taxon>
        <taxon>Metazoa</taxon>
        <taxon>Ecdysozoa</taxon>
        <taxon>Arthropoda</taxon>
        <taxon>Chelicerata</taxon>
        <taxon>Arachnida</taxon>
        <taxon>Araneae</taxon>
        <taxon>Araneomorphae</taxon>
        <taxon>Entelegynae</taxon>
        <taxon>Araneoidea</taxon>
        <taxon>Linyphiidae</taxon>
        <taxon>Erigoninae</taxon>
        <taxon>Oedothorax</taxon>
    </lineage>
</organism>
<dbReference type="Pfam" id="PF15257">
    <property type="entry name" value="DUF4590"/>
    <property type="match status" value="1"/>
</dbReference>
<evidence type="ECO:0000313" key="3">
    <source>
        <dbReference type="Proteomes" id="UP000827092"/>
    </source>
</evidence>
<dbReference type="AlphaFoldDB" id="A0AAV6UD69"/>
<dbReference type="InterPro" id="IPR048257">
    <property type="entry name" value="DUF4590"/>
</dbReference>
<dbReference type="Proteomes" id="UP000827092">
    <property type="component" value="Unassembled WGS sequence"/>
</dbReference>
<dbReference type="PANTHER" id="PTHR23034:SF2">
    <property type="entry name" value="GLUTAMATE-RICH PROTEIN 3"/>
    <property type="match status" value="1"/>
</dbReference>
<name>A0AAV6UD69_9ARAC</name>
<dbReference type="InterPro" id="IPR027962">
    <property type="entry name" value="ERICH3"/>
</dbReference>
<dbReference type="PANTHER" id="PTHR23034">
    <property type="entry name" value="GLUTAMATE-RICH PROTEIN 3"/>
    <property type="match status" value="1"/>
</dbReference>